<evidence type="ECO:0000313" key="2">
    <source>
        <dbReference type="Proteomes" id="UP000308744"/>
    </source>
</evidence>
<comment type="caution">
    <text evidence="1">The sequence shown here is derived from an EMBL/GenBank/DDBJ whole genome shotgun (WGS) entry which is preliminary data.</text>
</comment>
<keyword evidence="2" id="KW-1185">Reference proteome</keyword>
<proteinExistence type="predicted"/>
<evidence type="ECO:0000313" key="1">
    <source>
        <dbReference type="EMBL" id="TKI69482.1"/>
    </source>
</evidence>
<gene>
    <name evidence="1" type="ORF">FC756_09035</name>
</gene>
<organism evidence="1 2">
    <name type="scientific">Lysinibacillus mangiferihumi</name>
    <dbReference type="NCBI Taxonomy" id="1130819"/>
    <lineage>
        <taxon>Bacteria</taxon>
        <taxon>Bacillati</taxon>
        <taxon>Bacillota</taxon>
        <taxon>Bacilli</taxon>
        <taxon>Bacillales</taxon>
        <taxon>Bacillaceae</taxon>
        <taxon>Lysinibacillus</taxon>
    </lineage>
</organism>
<dbReference type="AlphaFoldDB" id="A0A4U2Z7L5"/>
<accession>A0A4U2Z7L5</accession>
<dbReference type="Gene3D" id="2.180.10.10">
    <property type="entry name" value="RHS repeat-associated core"/>
    <property type="match status" value="1"/>
</dbReference>
<dbReference type="EMBL" id="SZPU01000027">
    <property type="protein sequence ID" value="TKI69482.1"/>
    <property type="molecule type" value="Genomic_DNA"/>
</dbReference>
<protein>
    <recommendedName>
        <fullName evidence="3">RHS repeat protein</fullName>
    </recommendedName>
</protein>
<sequence length="98" mass="11360">MEKSYERSLAGFVQRIQRPGNRWIAYQHDALGNIICSDYYDGTWETFTYDKNGSLQETENAQVSVKLERDPSGQVILLMYQPQKMLKQQGLKDVLIIT</sequence>
<dbReference type="RefSeq" id="WP_107897701.1">
    <property type="nucleotide sequence ID" value="NZ_PYWM01000053.1"/>
</dbReference>
<evidence type="ECO:0008006" key="3">
    <source>
        <dbReference type="Google" id="ProtNLM"/>
    </source>
</evidence>
<name>A0A4U2Z7L5_9BACI</name>
<dbReference type="Proteomes" id="UP000308744">
    <property type="component" value="Unassembled WGS sequence"/>
</dbReference>
<reference evidence="1 2" key="1">
    <citation type="submission" date="2019-04" db="EMBL/GenBank/DDBJ databases">
        <title>Lysinibacillus genome sequencing.</title>
        <authorList>
            <person name="Dunlap C."/>
        </authorList>
    </citation>
    <scope>NUCLEOTIDE SEQUENCE [LARGE SCALE GENOMIC DNA]</scope>
    <source>
        <strain evidence="1 2">CCTCC AB 2010389</strain>
    </source>
</reference>